<dbReference type="InterPro" id="IPR036390">
    <property type="entry name" value="WH_DNA-bd_sf"/>
</dbReference>
<evidence type="ECO:0000256" key="2">
    <source>
        <dbReference type="ARBA" id="ARBA00023015"/>
    </source>
</evidence>
<dbReference type="InterPro" id="IPR058163">
    <property type="entry name" value="LysR-type_TF_proteobact-type"/>
</dbReference>
<reference evidence="7" key="1">
    <citation type="journal article" date="2019" name="Int. J. Syst. Evol. Microbiol.">
        <title>The Global Catalogue of Microorganisms (GCM) 10K type strain sequencing project: providing services to taxonomists for standard genome sequencing and annotation.</title>
        <authorList>
            <consortium name="The Broad Institute Genomics Platform"/>
            <consortium name="The Broad Institute Genome Sequencing Center for Infectious Disease"/>
            <person name="Wu L."/>
            <person name="Ma J."/>
        </authorList>
    </citation>
    <scope>NUCLEOTIDE SEQUENCE [LARGE SCALE GENOMIC DNA]</scope>
    <source>
        <strain evidence="7">CECT 8288</strain>
    </source>
</reference>
<organism evidence="6 7">
    <name type="scientific">Reinekea marina</name>
    <dbReference type="NCBI Taxonomy" id="1310421"/>
    <lineage>
        <taxon>Bacteria</taxon>
        <taxon>Pseudomonadati</taxon>
        <taxon>Pseudomonadota</taxon>
        <taxon>Gammaproteobacteria</taxon>
        <taxon>Oceanospirillales</taxon>
        <taxon>Saccharospirillaceae</taxon>
        <taxon>Reinekea</taxon>
    </lineage>
</organism>
<dbReference type="RefSeq" id="WP_290281263.1">
    <property type="nucleotide sequence ID" value="NZ_JAUFQI010000001.1"/>
</dbReference>
<dbReference type="Gene3D" id="3.40.190.290">
    <property type="match status" value="1"/>
</dbReference>
<proteinExistence type="inferred from homology"/>
<sequence length="291" mass="32703">MHSELHAIDWTEVQTLICVAQLGSLSAASRALGVNHSTVLRRIQSFEQKHHVQLFIRSQTGYELSRHGQVLLQGHEQIEQMMLGLQRRVHDFDSELQGPITVTTTENLFRSYLSKPLLSFARIYPMIELDLLISNQIVDIDHLEADIAIRPSAQVPESSFGFELFSLQFYAYAPKEKLTEIDAEVPFEYEHWVGYSGHLKNARIGKILQDNLKHRLTISANNFDGVAAAANDGLGLALLPSFIGNAQPNLTKVNNIIYFETPVFALAPEDLSVSRRVNALLNYLNSCFQGD</sequence>
<evidence type="ECO:0000256" key="4">
    <source>
        <dbReference type="ARBA" id="ARBA00023163"/>
    </source>
</evidence>
<dbReference type="SUPFAM" id="SSF46785">
    <property type="entry name" value="Winged helix' DNA-binding domain"/>
    <property type="match status" value="1"/>
</dbReference>
<evidence type="ECO:0000313" key="7">
    <source>
        <dbReference type="Proteomes" id="UP001595710"/>
    </source>
</evidence>
<name>A0ABV7WWG1_9GAMM</name>
<evidence type="ECO:0000313" key="6">
    <source>
        <dbReference type="EMBL" id="MFC3702403.1"/>
    </source>
</evidence>
<dbReference type="Pfam" id="PF03466">
    <property type="entry name" value="LysR_substrate"/>
    <property type="match status" value="1"/>
</dbReference>
<dbReference type="Proteomes" id="UP001595710">
    <property type="component" value="Unassembled WGS sequence"/>
</dbReference>
<evidence type="ECO:0000259" key="5">
    <source>
        <dbReference type="PROSITE" id="PS50931"/>
    </source>
</evidence>
<comment type="similarity">
    <text evidence="1">Belongs to the LysR transcriptional regulatory family.</text>
</comment>
<protein>
    <submittedName>
        <fullName evidence="6">LysR family transcriptional regulator</fullName>
    </submittedName>
</protein>
<evidence type="ECO:0000256" key="3">
    <source>
        <dbReference type="ARBA" id="ARBA00023125"/>
    </source>
</evidence>
<gene>
    <name evidence="6" type="ORF">ACFOND_12190</name>
</gene>
<accession>A0ABV7WWG1</accession>
<keyword evidence="2" id="KW-0805">Transcription regulation</keyword>
<keyword evidence="7" id="KW-1185">Reference proteome</keyword>
<dbReference type="PANTHER" id="PTHR30537:SF3">
    <property type="entry name" value="TRANSCRIPTIONAL REGULATORY PROTEIN"/>
    <property type="match status" value="1"/>
</dbReference>
<evidence type="ECO:0000256" key="1">
    <source>
        <dbReference type="ARBA" id="ARBA00009437"/>
    </source>
</evidence>
<comment type="caution">
    <text evidence="6">The sequence shown here is derived from an EMBL/GenBank/DDBJ whole genome shotgun (WGS) entry which is preliminary data.</text>
</comment>
<feature type="domain" description="HTH lysR-type" evidence="5">
    <location>
        <begin position="8"/>
        <end position="65"/>
    </location>
</feature>
<dbReference type="PANTHER" id="PTHR30537">
    <property type="entry name" value="HTH-TYPE TRANSCRIPTIONAL REGULATOR"/>
    <property type="match status" value="1"/>
</dbReference>
<dbReference type="InterPro" id="IPR036388">
    <property type="entry name" value="WH-like_DNA-bd_sf"/>
</dbReference>
<dbReference type="SUPFAM" id="SSF53850">
    <property type="entry name" value="Periplasmic binding protein-like II"/>
    <property type="match status" value="1"/>
</dbReference>
<dbReference type="Pfam" id="PF00126">
    <property type="entry name" value="HTH_1"/>
    <property type="match status" value="1"/>
</dbReference>
<dbReference type="EMBL" id="JBHRYN010000012">
    <property type="protein sequence ID" value="MFC3702403.1"/>
    <property type="molecule type" value="Genomic_DNA"/>
</dbReference>
<dbReference type="InterPro" id="IPR000847">
    <property type="entry name" value="LysR_HTH_N"/>
</dbReference>
<dbReference type="PROSITE" id="PS50931">
    <property type="entry name" value="HTH_LYSR"/>
    <property type="match status" value="1"/>
</dbReference>
<dbReference type="InterPro" id="IPR005119">
    <property type="entry name" value="LysR_subst-bd"/>
</dbReference>
<keyword evidence="4" id="KW-0804">Transcription</keyword>
<dbReference type="Gene3D" id="1.10.10.10">
    <property type="entry name" value="Winged helix-like DNA-binding domain superfamily/Winged helix DNA-binding domain"/>
    <property type="match status" value="1"/>
</dbReference>
<keyword evidence="3" id="KW-0238">DNA-binding</keyword>